<keyword evidence="3" id="KW-0472">Membrane</keyword>
<evidence type="ECO:0000313" key="7">
    <source>
        <dbReference type="Proteomes" id="UP001595625"/>
    </source>
</evidence>
<evidence type="ECO:0000259" key="5">
    <source>
        <dbReference type="Pfam" id="PF10502"/>
    </source>
</evidence>
<proteinExistence type="inferred from homology"/>
<feature type="region of interest" description="Disordered" evidence="4">
    <location>
        <begin position="66"/>
        <end position="89"/>
    </location>
</feature>
<reference evidence="7" key="1">
    <citation type="journal article" date="2019" name="Int. J. Syst. Evol. Microbiol.">
        <title>The Global Catalogue of Microorganisms (GCM) 10K type strain sequencing project: providing services to taxonomists for standard genome sequencing and annotation.</title>
        <authorList>
            <consortium name="The Broad Institute Genomics Platform"/>
            <consortium name="The Broad Institute Genome Sequencing Center for Infectious Disease"/>
            <person name="Wu L."/>
            <person name="Ma J."/>
        </authorList>
    </citation>
    <scope>NUCLEOTIDE SEQUENCE [LARGE SCALE GENOMIC DNA]</scope>
    <source>
        <strain evidence="7">CCM 320</strain>
    </source>
</reference>
<name>A0ABV7KSC5_PLAOK</name>
<comment type="caution">
    <text evidence="6">The sequence shown here is derived from an EMBL/GenBank/DDBJ whole genome shotgun (WGS) entry which is preliminary data.</text>
</comment>
<evidence type="ECO:0000256" key="3">
    <source>
        <dbReference type="RuleBase" id="RU362042"/>
    </source>
</evidence>
<comment type="similarity">
    <text evidence="2 3">Belongs to the peptidase S26 family.</text>
</comment>
<dbReference type="InterPro" id="IPR019533">
    <property type="entry name" value="Peptidase_S26"/>
</dbReference>
<protein>
    <recommendedName>
        <fullName evidence="3">Signal peptidase I</fullName>
        <ecNumber evidence="3">3.4.21.89</ecNumber>
    </recommendedName>
</protein>
<dbReference type="Pfam" id="PF10502">
    <property type="entry name" value="Peptidase_S26"/>
    <property type="match status" value="1"/>
</dbReference>
<keyword evidence="3" id="KW-0645">Protease</keyword>
<dbReference type="EMBL" id="JBHRUJ010000017">
    <property type="protein sequence ID" value="MFC3212425.1"/>
    <property type="molecule type" value="Genomic_DNA"/>
</dbReference>
<feature type="transmembrane region" description="Helical" evidence="3">
    <location>
        <begin position="45"/>
        <end position="65"/>
    </location>
</feature>
<dbReference type="InterPro" id="IPR036286">
    <property type="entry name" value="LexA/Signal_pep-like_sf"/>
</dbReference>
<comment type="subcellular location">
    <subcellularLocation>
        <location evidence="1">Cell membrane</location>
        <topology evidence="1">Single-pass type II membrane protein</topology>
    </subcellularLocation>
    <subcellularLocation>
        <location evidence="3">Membrane</location>
        <topology evidence="3">Single-pass type II membrane protein</topology>
    </subcellularLocation>
</comment>
<feature type="compositionally biased region" description="Polar residues" evidence="4">
    <location>
        <begin position="66"/>
        <end position="80"/>
    </location>
</feature>
<keyword evidence="3" id="KW-1133">Transmembrane helix</keyword>
<dbReference type="PANTHER" id="PTHR43390:SF1">
    <property type="entry name" value="CHLOROPLAST PROCESSING PEPTIDASE"/>
    <property type="match status" value="1"/>
</dbReference>
<evidence type="ECO:0000256" key="1">
    <source>
        <dbReference type="ARBA" id="ARBA00004401"/>
    </source>
</evidence>
<dbReference type="PANTHER" id="PTHR43390">
    <property type="entry name" value="SIGNAL PEPTIDASE I"/>
    <property type="match status" value="1"/>
</dbReference>
<dbReference type="SUPFAM" id="SSF51306">
    <property type="entry name" value="LexA/Signal peptidase"/>
    <property type="match status" value="1"/>
</dbReference>
<dbReference type="RefSeq" id="WP_117312928.1">
    <property type="nucleotide sequence ID" value="NZ_JBHRUJ010000017.1"/>
</dbReference>
<evidence type="ECO:0000256" key="4">
    <source>
        <dbReference type="SAM" id="MobiDB-lite"/>
    </source>
</evidence>
<gene>
    <name evidence="6" type="primary">lepB</name>
    <name evidence="6" type="ORF">ACFOEJ_15150</name>
</gene>
<dbReference type="InterPro" id="IPR000223">
    <property type="entry name" value="Pept_S26A_signal_pept_1"/>
</dbReference>
<accession>A0ABV7KSC5</accession>
<feature type="domain" description="Peptidase S26" evidence="5">
    <location>
        <begin position="124"/>
        <end position="283"/>
    </location>
</feature>
<comment type="catalytic activity">
    <reaction evidence="3">
        <text>Cleavage of hydrophobic, N-terminal signal or leader sequences from secreted and periplasmic proteins.</text>
        <dbReference type="EC" id="3.4.21.89"/>
    </reaction>
</comment>
<dbReference type="GO" id="GO:0009003">
    <property type="term" value="F:signal peptidase activity"/>
    <property type="evidence" value="ECO:0007669"/>
    <property type="project" value="UniProtKB-EC"/>
</dbReference>
<sequence>MNKFKRDLDEFVGESPRFNEPLKRKILNDMKKEQRPANRFADFKYAAVLMLLLTVVTTFLVLNMGENNTDPSGPAGTTSELPALTDPDTVPEIEMVEAKENTILVEWGSDAMDRGNHDYDTITNSSLVVEMEYEEVRRGDVVYYKTPVSAINKNSNLPEYYIARVVGLPGETVVIREGQIYVDDKKLDTFYGAATSLGLSKDEYFKMVERNVEEGTLTTDIEVSEEEQISWVNVDSMKEYFATSMEPVKVSNEAVFVLVDQWWRGTDSRDFGELPLEAVEGKVLGYAKD</sequence>
<keyword evidence="3" id="KW-0812">Transmembrane</keyword>
<evidence type="ECO:0000256" key="2">
    <source>
        <dbReference type="ARBA" id="ARBA00009370"/>
    </source>
</evidence>
<dbReference type="NCBIfam" id="TIGR02227">
    <property type="entry name" value="sigpep_I_bact"/>
    <property type="match status" value="1"/>
</dbReference>
<keyword evidence="7" id="KW-1185">Reference proteome</keyword>
<dbReference type="Gene3D" id="2.10.109.10">
    <property type="entry name" value="Umud Fragment, subunit A"/>
    <property type="match status" value="1"/>
</dbReference>
<dbReference type="EC" id="3.4.21.89" evidence="3"/>
<keyword evidence="3 6" id="KW-0378">Hydrolase</keyword>
<evidence type="ECO:0000313" key="6">
    <source>
        <dbReference type="EMBL" id="MFC3212425.1"/>
    </source>
</evidence>
<dbReference type="Proteomes" id="UP001595625">
    <property type="component" value="Unassembled WGS sequence"/>
</dbReference>
<organism evidence="6 7">
    <name type="scientific">Planomicrobium okeanokoites</name>
    <name type="common">Planococcus okeanokoites</name>
    <name type="synonym">Flavobacterium okeanokoites</name>
    <dbReference type="NCBI Taxonomy" id="244"/>
    <lineage>
        <taxon>Bacteria</taxon>
        <taxon>Bacillati</taxon>
        <taxon>Bacillota</taxon>
        <taxon>Bacilli</taxon>
        <taxon>Bacillales</taxon>
        <taxon>Caryophanaceae</taxon>
        <taxon>Planomicrobium</taxon>
    </lineage>
</organism>